<dbReference type="GO" id="GO:0004674">
    <property type="term" value="F:protein serine/threonine kinase activity"/>
    <property type="evidence" value="ECO:0007669"/>
    <property type="project" value="UniProtKB-KW"/>
</dbReference>
<accession>S8CUE9</accession>
<feature type="domain" description="Protein kinase" evidence="8">
    <location>
        <begin position="1"/>
        <end position="412"/>
    </location>
</feature>
<evidence type="ECO:0000256" key="2">
    <source>
        <dbReference type="ARBA" id="ARBA00022527"/>
    </source>
</evidence>
<evidence type="ECO:0000259" key="8">
    <source>
        <dbReference type="PROSITE" id="PS50011"/>
    </source>
</evidence>
<dbReference type="Gene3D" id="1.10.510.10">
    <property type="entry name" value="Transferase(Phosphotransferase) domain 1"/>
    <property type="match status" value="2"/>
</dbReference>
<proteinExistence type="predicted"/>
<evidence type="ECO:0000256" key="7">
    <source>
        <dbReference type="SAM" id="MobiDB-lite"/>
    </source>
</evidence>
<dbReference type="Pfam" id="PF00069">
    <property type="entry name" value="Pkinase"/>
    <property type="match status" value="2"/>
</dbReference>
<dbReference type="GO" id="GO:0005524">
    <property type="term" value="F:ATP binding"/>
    <property type="evidence" value="ECO:0007669"/>
    <property type="project" value="UniProtKB-KW"/>
</dbReference>
<protein>
    <recommendedName>
        <fullName evidence="1">non-specific serine/threonine protein kinase</fullName>
        <ecNumber evidence="1">2.7.11.1</ecNumber>
    </recommendedName>
</protein>
<reference evidence="9 10" key="1">
    <citation type="journal article" date="2013" name="BMC Genomics">
        <title>The miniature genome of a carnivorous plant Genlisea aurea contains a low number of genes and short non-coding sequences.</title>
        <authorList>
            <person name="Leushkin E.V."/>
            <person name="Sutormin R.A."/>
            <person name="Nabieva E.R."/>
            <person name="Penin A.A."/>
            <person name="Kondrashov A.S."/>
            <person name="Logacheva M.D."/>
        </authorList>
    </citation>
    <scope>NUCLEOTIDE SEQUENCE [LARGE SCALE GENOMIC DNA]</scope>
</reference>
<dbReference type="GO" id="GO:0005634">
    <property type="term" value="C:nucleus"/>
    <property type="evidence" value="ECO:0007669"/>
    <property type="project" value="TreeGrafter"/>
</dbReference>
<feature type="non-terminal residue" evidence="9">
    <location>
        <position position="416"/>
    </location>
</feature>
<dbReference type="InterPro" id="IPR011009">
    <property type="entry name" value="Kinase-like_dom_sf"/>
</dbReference>
<keyword evidence="6" id="KW-0067">ATP-binding</keyword>
<dbReference type="PANTHER" id="PTHR44167:SF23">
    <property type="entry name" value="CDC7 KINASE, ISOFORM A-RELATED"/>
    <property type="match status" value="1"/>
</dbReference>
<sequence length="416" mass="46505">GRNFVIKLEGSFESENGDCLILEHVDHDRPEVILKKKITITQLQWYGYCLFRALSSLHRKGVVHRDVKPGNFLYSRKANQGYLIDFNLALVNNIKPSSSNFSKQGGAKPTQAGKGRKLSNPKHLEGKLSKSILPPGSLKKKLEKAKAFNDASNWSMSRSRGGVDGSGITSAMETRSSGRIQSEERLIREPIPSKGRKELLSFVHEALRCGNRDSATTTNALPLKRKRVEASPRQANCGFFYSTPMPLHANGIAVAGAGSLKSNQFFERKYKQGPSAGTKGYKAPEVLLRSLYQGTKVDIWSAGVTLLCLMIGRTPFSGDSEQNIKEIAMLRGSEDVWEVAKLHNQETLFPQDLLDVKYLSPVKLEDWCSENTRRPDLMKSMPRSLFDLVDKCLTVNPRRRISAEEALRHEFFAPCH</sequence>
<dbReference type="SMART" id="SM00220">
    <property type="entry name" value="S_TKc"/>
    <property type="match status" value="1"/>
</dbReference>
<name>S8CUE9_9LAMI</name>
<evidence type="ECO:0000256" key="6">
    <source>
        <dbReference type="ARBA" id="ARBA00022840"/>
    </source>
</evidence>
<dbReference type="Proteomes" id="UP000015453">
    <property type="component" value="Unassembled WGS sequence"/>
</dbReference>
<dbReference type="GO" id="GO:0044773">
    <property type="term" value="P:mitotic DNA damage checkpoint signaling"/>
    <property type="evidence" value="ECO:0007669"/>
    <property type="project" value="TreeGrafter"/>
</dbReference>
<dbReference type="EMBL" id="AUSU01001686">
    <property type="protein sequence ID" value="EPS70415.1"/>
    <property type="molecule type" value="Genomic_DNA"/>
</dbReference>
<dbReference type="EC" id="2.7.11.1" evidence="1"/>
<feature type="non-terminal residue" evidence="9">
    <location>
        <position position="1"/>
    </location>
</feature>
<evidence type="ECO:0000256" key="1">
    <source>
        <dbReference type="ARBA" id="ARBA00012513"/>
    </source>
</evidence>
<feature type="region of interest" description="Disordered" evidence="7">
    <location>
        <begin position="158"/>
        <end position="181"/>
    </location>
</feature>
<evidence type="ECO:0000256" key="3">
    <source>
        <dbReference type="ARBA" id="ARBA00022679"/>
    </source>
</evidence>
<keyword evidence="5" id="KW-0418">Kinase</keyword>
<feature type="compositionally biased region" description="Polar residues" evidence="7">
    <location>
        <begin position="167"/>
        <end position="180"/>
    </location>
</feature>
<dbReference type="OrthoDB" id="10020333at2759"/>
<evidence type="ECO:0000313" key="9">
    <source>
        <dbReference type="EMBL" id="EPS70415.1"/>
    </source>
</evidence>
<organism evidence="9 10">
    <name type="scientific">Genlisea aurea</name>
    <dbReference type="NCBI Taxonomy" id="192259"/>
    <lineage>
        <taxon>Eukaryota</taxon>
        <taxon>Viridiplantae</taxon>
        <taxon>Streptophyta</taxon>
        <taxon>Embryophyta</taxon>
        <taxon>Tracheophyta</taxon>
        <taxon>Spermatophyta</taxon>
        <taxon>Magnoliopsida</taxon>
        <taxon>eudicotyledons</taxon>
        <taxon>Gunneridae</taxon>
        <taxon>Pentapetalae</taxon>
        <taxon>asterids</taxon>
        <taxon>lamiids</taxon>
        <taxon>Lamiales</taxon>
        <taxon>Lentibulariaceae</taxon>
        <taxon>Genlisea</taxon>
    </lineage>
</organism>
<keyword evidence="10" id="KW-1185">Reference proteome</keyword>
<dbReference type="PROSITE" id="PS50011">
    <property type="entry name" value="PROTEIN_KINASE_DOM"/>
    <property type="match status" value="1"/>
</dbReference>
<dbReference type="FunFam" id="1.10.510.10:FF:001209">
    <property type="entry name" value="Kinase like protein"/>
    <property type="match status" value="1"/>
</dbReference>
<dbReference type="InterPro" id="IPR008271">
    <property type="entry name" value="Ser/Thr_kinase_AS"/>
</dbReference>
<evidence type="ECO:0000256" key="5">
    <source>
        <dbReference type="ARBA" id="ARBA00022777"/>
    </source>
</evidence>
<keyword evidence="3" id="KW-0808">Transferase</keyword>
<dbReference type="AlphaFoldDB" id="S8CUE9"/>
<evidence type="ECO:0000313" key="10">
    <source>
        <dbReference type="Proteomes" id="UP000015453"/>
    </source>
</evidence>
<dbReference type="SUPFAM" id="SSF56112">
    <property type="entry name" value="Protein kinase-like (PK-like)"/>
    <property type="match status" value="1"/>
</dbReference>
<comment type="caution">
    <text evidence="9">The sequence shown here is derived from an EMBL/GenBank/DDBJ whole genome shotgun (WGS) entry which is preliminary data.</text>
</comment>
<dbReference type="PANTHER" id="PTHR44167">
    <property type="entry name" value="OVARIAN-SPECIFIC SERINE/THREONINE-PROTEIN KINASE LOK-RELATED"/>
    <property type="match status" value="1"/>
</dbReference>
<dbReference type="InterPro" id="IPR000719">
    <property type="entry name" value="Prot_kinase_dom"/>
</dbReference>
<dbReference type="PROSITE" id="PS00108">
    <property type="entry name" value="PROTEIN_KINASE_ST"/>
    <property type="match status" value="1"/>
</dbReference>
<evidence type="ECO:0000256" key="4">
    <source>
        <dbReference type="ARBA" id="ARBA00022741"/>
    </source>
</evidence>
<gene>
    <name evidence="9" type="ORF">M569_04345</name>
</gene>
<keyword evidence="2" id="KW-0723">Serine/threonine-protein kinase</keyword>
<keyword evidence="4" id="KW-0547">Nucleotide-binding</keyword>
<feature type="region of interest" description="Disordered" evidence="7">
    <location>
        <begin position="99"/>
        <end position="135"/>
    </location>
</feature>
<dbReference type="FunFam" id="1.10.510.10:FF:001725">
    <property type="entry name" value="Kinase like protein"/>
    <property type="match status" value="1"/>
</dbReference>